<keyword evidence="3" id="KW-0119">Carbohydrate metabolism</keyword>
<dbReference type="Gene3D" id="1.10.10.10">
    <property type="entry name" value="Winged helix-like DNA-binding domain superfamily/Winged helix DNA-binding domain"/>
    <property type="match status" value="1"/>
</dbReference>
<evidence type="ECO:0000256" key="3">
    <source>
        <dbReference type="ARBA" id="ARBA00022629"/>
    </source>
</evidence>
<dbReference type="InterPro" id="IPR000600">
    <property type="entry name" value="ROK"/>
</dbReference>
<dbReference type="SUPFAM" id="SSF53067">
    <property type="entry name" value="Actin-like ATPase domain"/>
    <property type="match status" value="1"/>
</dbReference>
<dbReference type="PANTHER" id="PTHR18964:SF110">
    <property type="entry name" value="TRANSCRIPTIONAL REGULATOR, XYLR-RELATED"/>
    <property type="match status" value="1"/>
</dbReference>
<dbReference type="Proteomes" id="UP000608420">
    <property type="component" value="Unassembled WGS sequence"/>
</dbReference>
<protein>
    <submittedName>
        <fullName evidence="4">Transcriptional regulator</fullName>
    </submittedName>
</protein>
<dbReference type="RefSeq" id="WP_120462457.1">
    <property type="nucleotide sequence ID" value="NZ_BMIW01000003.1"/>
</dbReference>
<reference evidence="5" key="1">
    <citation type="journal article" date="2019" name="Int. J. Syst. Evol. Microbiol.">
        <title>The Global Catalogue of Microorganisms (GCM) 10K type strain sequencing project: providing services to taxonomists for standard genome sequencing and annotation.</title>
        <authorList>
            <consortium name="The Broad Institute Genomics Platform"/>
            <consortium name="The Broad Institute Genome Sequencing Center for Infectious Disease"/>
            <person name="Wu L."/>
            <person name="Ma J."/>
        </authorList>
    </citation>
    <scope>NUCLEOTIDE SEQUENCE [LARGE SCALE GENOMIC DNA]</scope>
    <source>
        <strain evidence="5">CGMCC 1.15420</strain>
    </source>
</reference>
<comment type="function">
    <text evidence="1">Transcriptional repressor of xylose-utilizing enzymes.</text>
</comment>
<comment type="similarity">
    <text evidence="2">Belongs to the ROK (NagC/XylR) family.</text>
</comment>
<proteinExistence type="inferred from homology"/>
<organism evidence="4 5">
    <name type="scientific">Paenibacillus aceti</name>
    <dbReference type="NCBI Taxonomy" id="1820010"/>
    <lineage>
        <taxon>Bacteria</taxon>
        <taxon>Bacillati</taxon>
        <taxon>Bacillota</taxon>
        <taxon>Bacilli</taxon>
        <taxon>Bacillales</taxon>
        <taxon>Paenibacillaceae</taxon>
        <taxon>Paenibacillus</taxon>
    </lineage>
</organism>
<dbReference type="Gene3D" id="3.30.420.40">
    <property type="match status" value="2"/>
</dbReference>
<dbReference type="CDD" id="cd23763">
    <property type="entry name" value="ASKHA_ATPase_ROK"/>
    <property type="match status" value="1"/>
</dbReference>
<evidence type="ECO:0000256" key="1">
    <source>
        <dbReference type="ARBA" id="ARBA00002486"/>
    </source>
</evidence>
<dbReference type="InterPro" id="IPR036388">
    <property type="entry name" value="WH-like_DNA-bd_sf"/>
</dbReference>
<sequence>MKSFLPNDIKDENRKIIFDIVIQNPELAKVEITEKTAMSFVTVSKIVNFFEEIGLLTATGESREGSGGLGRKRTVYRFNENSYVTVGIQIIGSRITALLINLYSKVIDSYSIETDIPFYSEQFVSIFEDIITRMKEVAKRTNSVVLGIGIGVDGAINTRKKKIRMRIQDNKEQDYNYEPIIENLIHRVDLPIFLENDVNASTVAEFRNLENAGQSPADLVHIAVGDGIGGGLIINKELHRGFNASAGELEYMCFDPEYRRTPSSVGWLESKLGIQHLLSHYDLNSESDIEACADYVAKHLALTMVNIISVLDIDRIIISGKTVALFPERILDRTSYYVEQYAEWTPTITYSDSQHSAAVGAAILSLQHEMIKVISG</sequence>
<keyword evidence="5" id="KW-1185">Reference proteome</keyword>
<dbReference type="InterPro" id="IPR043129">
    <property type="entry name" value="ATPase_NBD"/>
</dbReference>
<evidence type="ECO:0000313" key="5">
    <source>
        <dbReference type="Proteomes" id="UP000608420"/>
    </source>
</evidence>
<comment type="caution">
    <text evidence="4">The sequence shown here is derived from an EMBL/GenBank/DDBJ whole genome shotgun (WGS) entry which is preliminary data.</text>
</comment>
<evidence type="ECO:0000313" key="4">
    <source>
        <dbReference type="EMBL" id="GGF87577.1"/>
    </source>
</evidence>
<dbReference type="Pfam" id="PF00480">
    <property type="entry name" value="ROK"/>
    <property type="match status" value="1"/>
</dbReference>
<dbReference type="InterPro" id="IPR036390">
    <property type="entry name" value="WH_DNA-bd_sf"/>
</dbReference>
<gene>
    <name evidence="4" type="ORF">GCM10010913_06280</name>
</gene>
<evidence type="ECO:0000256" key="2">
    <source>
        <dbReference type="ARBA" id="ARBA00006479"/>
    </source>
</evidence>
<keyword evidence="3" id="KW-0859">Xylose metabolism</keyword>
<name>A0ABQ1VPP7_9BACL</name>
<dbReference type="SUPFAM" id="SSF46785">
    <property type="entry name" value="Winged helix' DNA-binding domain"/>
    <property type="match status" value="1"/>
</dbReference>
<accession>A0ABQ1VPP7</accession>
<dbReference type="PANTHER" id="PTHR18964">
    <property type="entry name" value="ROK (REPRESSOR, ORF, KINASE) FAMILY"/>
    <property type="match status" value="1"/>
</dbReference>
<dbReference type="EMBL" id="BMIW01000003">
    <property type="protein sequence ID" value="GGF87577.1"/>
    <property type="molecule type" value="Genomic_DNA"/>
</dbReference>